<accession>A0A3S0JEZ7</accession>
<evidence type="ECO:0000313" key="2">
    <source>
        <dbReference type="EMBL" id="RTQ50640.1"/>
    </source>
</evidence>
<evidence type="ECO:0000313" key="3">
    <source>
        <dbReference type="Proteomes" id="UP000282184"/>
    </source>
</evidence>
<dbReference type="RefSeq" id="WP_126692708.1">
    <property type="nucleotide sequence ID" value="NZ_RXOF01000004.1"/>
</dbReference>
<dbReference type="PROSITE" id="PS51257">
    <property type="entry name" value="PROKAR_LIPOPROTEIN"/>
    <property type="match status" value="1"/>
</dbReference>
<feature type="signal peptide" evidence="1">
    <location>
        <begin position="1"/>
        <end position="22"/>
    </location>
</feature>
<evidence type="ECO:0008006" key="4">
    <source>
        <dbReference type="Google" id="ProtNLM"/>
    </source>
</evidence>
<keyword evidence="3" id="KW-1185">Reference proteome</keyword>
<keyword evidence="1" id="KW-0732">Signal</keyword>
<organism evidence="2 3">
    <name type="scientific">Hymenobacter gummosus</name>
    <dbReference type="NCBI Taxonomy" id="1776032"/>
    <lineage>
        <taxon>Bacteria</taxon>
        <taxon>Pseudomonadati</taxon>
        <taxon>Bacteroidota</taxon>
        <taxon>Cytophagia</taxon>
        <taxon>Cytophagales</taxon>
        <taxon>Hymenobacteraceae</taxon>
        <taxon>Hymenobacter</taxon>
    </lineage>
</organism>
<name>A0A3S0JEZ7_9BACT</name>
<proteinExistence type="predicted"/>
<protein>
    <recommendedName>
        <fullName evidence="4">PorT family protein</fullName>
    </recommendedName>
</protein>
<dbReference type="OrthoDB" id="874053at2"/>
<reference evidence="2 3" key="1">
    <citation type="submission" date="2018-12" db="EMBL/GenBank/DDBJ databases">
        <title>Hymenobacter gummosus sp. nov., isolated from a spring.</title>
        <authorList>
            <person name="Nie L."/>
        </authorList>
    </citation>
    <scope>NUCLEOTIDE SEQUENCE [LARGE SCALE GENOMIC DNA]</scope>
    <source>
        <strain evidence="2 3">KCTC 52166</strain>
    </source>
</reference>
<evidence type="ECO:0000256" key="1">
    <source>
        <dbReference type="SAM" id="SignalP"/>
    </source>
</evidence>
<dbReference type="AlphaFoldDB" id="A0A3S0JEZ7"/>
<comment type="caution">
    <text evidence="2">The sequence shown here is derived from an EMBL/GenBank/DDBJ whole genome shotgun (WGS) entry which is preliminary data.</text>
</comment>
<feature type="chain" id="PRO_5018619689" description="PorT family protein" evidence="1">
    <location>
        <begin position="23"/>
        <end position="309"/>
    </location>
</feature>
<dbReference type="Proteomes" id="UP000282184">
    <property type="component" value="Unassembled WGS sequence"/>
</dbReference>
<dbReference type="EMBL" id="RXOF01000004">
    <property type="protein sequence ID" value="RTQ50640.1"/>
    <property type="molecule type" value="Genomic_DNA"/>
</dbReference>
<gene>
    <name evidence="2" type="ORF">EJV47_08375</name>
</gene>
<sequence>MFRLFSPRLLPVVMLLAAGACTAPRAITHSGKVTPQGQFKVGGNMGFNVGTASVGKITTAAKDLVKQAINRDSIRYEEGFDRVQTAALAYVLDPTAATSDLYVRYGLLKRVDVGYKYSFGAHSFDAMYQFMGPLGTPEKPQGQDGAMYGSAGLQFSTQKVKLPGIPFLEETSDILGFSAKRIDLLVPVVFSHSFGPEEQIGNVSYGLVYSHTFLKYGFEPGKIFNYIPGSNRVLDRVPSLMERRSFGALGGFVNLKLGYRYAYVVPALAIYYQNFGKYQLLNNKQARIKGLTILPTIGLQFRIPAGKNR</sequence>